<dbReference type="Proteomes" id="UP001304895">
    <property type="component" value="Unassembled WGS sequence"/>
</dbReference>
<proteinExistence type="predicted"/>
<gene>
    <name evidence="1" type="ORF">BT67DRAFT_456055</name>
</gene>
<evidence type="ECO:0000313" key="1">
    <source>
        <dbReference type="EMBL" id="KAK4134036.1"/>
    </source>
</evidence>
<accession>A0AAN6UJY2</accession>
<name>A0AAN6UJY2_9PEZI</name>
<comment type="caution">
    <text evidence="1">The sequence shown here is derived from an EMBL/GenBank/DDBJ whole genome shotgun (WGS) entry which is preliminary data.</text>
</comment>
<dbReference type="EMBL" id="MU853409">
    <property type="protein sequence ID" value="KAK4134036.1"/>
    <property type="molecule type" value="Genomic_DNA"/>
</dbReference>
<sequence length="104" mass="10821">MSYFFYPAVATLAPVFVPQVTNYAGSPPPPPPPPPAAPAPAPTALQHYNITYIGSPAVCTQAVVPVSMPIMQMVTTNIPFATFAMTSPAPPGVYTVGLPLRLAP</sequence>
<reference evidence="1" key="2">
    <citation type="submission" date="2023-05" db="EMBL/GenBank/DDBJ databases">
        <authorList>
            <consortium name="Lawrence Berkeley National Laboratory"/>
            <person name="Steindorff A."/>
            <person name="Hensen N."/>
            <person name="Bonometti L."/>
            <person name="Westerberg I."/>
            <person name="Brannstrom I.O."/>
            <person name="Guillou S."/>
            <person name="Cros-Aarteil S."/>
            <person name="Calhoun S."/>
            <person name="Haridas S."/>
            <person name="Kuo A."/>
            <person name="Mondo S."/>
            <person name="Pangilinan J."/>
            <person name="Riley R."/>
            <person name="Labutti K."/>
            <person name="Andreopoulos B."/>
            <person name="Lipzen A."/>
            <person name="Chen C."/>
            <person name="Yanf M."/>
            <person name="Daum C."/>
            <person name="Ng V."/>
            <person name="Clum A."/>
            <person name="Ohm R."/>
            <person name="Martin F."/>
            <person name="Silar P."/>
            <person name="Natvig D."/>
            <person name="Lalanne C."/>
            <person name="Gautier V."/>
            <person name="Ament-Velasquez S.L."/>
            <person name="Kruys A."/>
            <person name="Hutchinson M.I."/>
            <person name="Powell A.J."/>
            <person name="Barry K."/>
            <person name="Miller A.N."/>
            <person name="Grigoriev I.V."/>
            <person name="Debuchy R."/>
            <person name="Gladieux P."/>
            <person name="Thoren M.H."/>
            <person name="Johannesson H."/>
        </authorList>
    </citation>
    <scope>NUCLEOTIDE SEQUENCE</scope>
    <source>
        <strain evidence="1">CBS 123565</strain>
    </source>
</reference>
<reference evidence="1" key="1">
    <citation type="journal article" date="2023" name="Mol. Phylogenet. Evol.">
        <title>Genome-scale phylogeny and comparative genomics of the fungal order Sordariales.</title>
        <authorList>
            <person name="Hensen N."/>
            <person name="Bonometti L."/>
            <person name="Westerberg I."/>
            <person name="Brannstrom I.O."/>
            <person name="Guillou S."/>
            <person name="Cros-Aarteil S."/>
            <person name="Calhoun S."/>
            <person name="Haridas S."/>
            <person name="Kuo A."/>
            <person name="Mondo S."/>
            <person name="Pangilinan J."/>
            <person name="Riley R."/>
            <person name="LaButti K."/>
            <person name="Andreopoulos B."/>
            <person name="Lipzen A."/>
            <person name="Chen C."/>
            <person name="Yan M."/>
            <person name="Daum C."/>
            <person name="Ng V."/>
            <person name="Clum A."/>
            <person name="Steindorff A."/>
            <person name="Ohm R.A."/>
            <person name="Martin F."/>
            <person name="Silar P."/>
            <person name="Natvig D.O."/>
            <person name="Lalanne C."/>
            <person name="Gautier V."/>
            <person name="Ament-Velasquez S.L."/>
            <person name="Kruys A."/>
            <person name="Hutchinson M.I."/>
            <person name="Powell A.J."/>
            <person name="Barry K."/>
            <person name="Miller A.N."/>
            <person name="Grigoriev I.V."/>
            <person name="Debuchy R."/>
            <person name="Gladieux P."/>
            <person name="Hiltunen Thoren M."/>
            <person name="Johannesson H."/>
        </authorList>
    </citation>
    <scope>NUCLEOTIDE SEQUENCE</scope>
    <source>
        <strain evidence="1">CBS 123565</strain>
    </source>
</reference>
<dbReference type="AlphaFoldDB" id="A0AAN6UJY2"/>
<protein>
    <submittedName>
        <fullName evidence="1">Uncharacterized protein</fullName>
    </submittedName>
</protein>
<evidence type="ECO:0000313" key="2">
    <source>
        <dbReference type="Proteomes" id="UP001304895"/>
    </source>
</evidence>
<keyword evidence="2" id="KW-1185">Reference proteome</keyword>
<organism evidence="1 2">
    <name type="scientific">Trichocladium antarcticum</name>
    <dbReference type="NCBI Taxonomy" id="1450529"/>
    <lineage>
        <taxon>Eukaryota</taxon>
        <taxon>Fungi</taxon>
        <taxon>Dikarya</taxon>
        <taxon>Ascomycota</taxon>
        <taxon>Pezizomycotina</taxon>
        <taxon>Sordariomycetes</taxon>
        <taxon>Sordariomycetidae</taxon>
        <taxon>Sordariales</taxon>
        <taxon>Chaetomiaceae</taxon>
        <taxon>Trichocladium</taxon>
    </lineage>
</organism>